<feature type="compositionally biased region" description="Low complexity" evidence="1">
    <location>
        <begin position="446"/>
        <end position="458"/>
    </location>
</feature>
<gene>
    <name evidence="4" type="ORF">KASA_0O00044G</name>
</gene>
<feature type="compositionally biased region" description="Polar residues" evidence="1">
    <location>
        <begin position="589"/>
        <end position="613"/>
    </location>
</feature>
<dbReference type="STRING" id="1789683.A0A1X7R1B6"/>
<feature type="region of interest" description="Disordered" evidence="1">
    <location>
        <begin position="341"/>
        <end position="372"/>
    </location>
</feature>
<name>A0A1X7R1B6_9SACH</name>
<evidence type="ECO:0000313" key="5">
    <source>
        <dbReference type="Proteomes" id="UP000196158"/>
    </source>
</evidence>
<feature type="compositionally biased region" description="Low complexity" evidence="1">
    <location>
        <begin position="417"/>
        <end position="430"/>
    </location>
</feature>
<protein>
    <submittedName>
        <fullName evidence="4">Similar to Saccharomyces cerevisiae FLO5 YHR211W Lectin-like cell wall protein (Flocculin) involved in flocculation</fullName>
    </submittedName>
</protein>
<keyword evidence="4" id="KW-0430">Lectin</keyword>
<feature type="region of interest" description="Disordered" evidence="1">
    <location>
        <begin position="446"/>
        <end position="489"/>
    </location>
</feature>
<sequence length="650" mass="68662">MKIFNTRIQIFLFIIALLIDYCYARTCSTSNMTLLDLDLFPFSGKFLEYSPQESGQSTYDYILSFLVNDAAQGFGNFNGITDINYQLDVDNDDSDSTGTLFGNTIDISNFTLKASVYFFPKFDGYYNFEISADDAAILSIRSHYDYYCCHNYTIDASDPIGFYKNLYEDFTDLLTVTGSSDDVTTKTIYLTVGTPVLLVMTSINRSGGASYSMTITDPNGDIISDLTDYLYSGDNYSITCHTEVEVLETASVQSSTTYSTAFNTIAADIFQVPDTQTTYYVKVPETMSLGSSSEVVSSSSIVSSSTVSSGSPSSVVSSSTISLESLTGVISSSTTDSVLSSSMSASSSASSNPSSSSELNSSGSPSQSSSTVSGVTTLSELSSSLISSSTSVAYSSLNSGESSIFTYSSSDNGGEISSTTSNTTLSSQSSSTGIINEISSSLADSSTSSAYTYSNSSTVKPTTSITSKPISGSSEVIQSTEGDSNLGQKTSVTVPCTSENCQNISTQSTEYITKTSIITSTIVTECSVTENDSTELLLSTYVTEITTVATITSCPGGCSIKASKTTDSKASGASVVQETEETSEAPIKQGTSTVSMKQETSRAPSIQGTSKLQGTSSSSYVVELNENSATKSMLDFGAIFISIISGFFVL</sequence>
<keyword evidence="5" id="KW-1185">Reference proteome</keyword>
<keyword evidence="2" id="KW-0732">Signal</keyword>
<feature type="region of interest" description="Disordered" evidence="1">
    <location>
        <begin position="409"/>
        <end position="430"/>
    </location>
</feature>
<reference evidence="4 5" key="1">
    <citation type="submission" date="2017-04" db="EMBL/GenBank/DDBJ databases">
        <authorList>
            <person name="Afonso C.L."/>
            <person name="Miller P.J."/>
            <person name="Scott M.A."/>
            <person name="Spackman E."/>
            <person name="Goraichik I."/>
            <person name="Dimitrov K.M."/>
            <person name="Suarez D.L."/>
            <person name="Swayne D.E."/>
        </authorList>
    </citation>
    <scope>NUCLEOTIDE SEQUENCE [LARGE SCALE GENOMIC DNA]</scope>
</reference>
<evidence type="ECO:0000256" key="1">
    <source>
        <dbReference type="SAM" id="MobiDB-lite"/>
    </source>
</evidence>
<dbReference type="Gene3D" id="2.60.120.1560">
    <property type="match status" value="1"/>
</dbReference>
<organism evidence="4 5">
    <name type="scientific">Maudiozyma saulgeensis</name>
    <dbReference type="NCBI Taxonomy" id="1789683"/>
    <lineage>
        <taxon>Eukaryota</taxon>
        <taxon>Fungi</taxon>
        <taxon>Dikarya</taxon>
        <taxon>Ascomycota</taxon>
        <taxon>Saccharomycotina</taxon>
        <taxon>Saccharomycetes</taxon>
        <taxon>Saccharomycetales</taxon>
        <taxon>Saccharomycetaceae</taxon>
        <taxon>Maudiozyma</taxon>
    </lineage>
</organism>
<accession>A0A1X7R1B6</accession>
<feature type="chain" id="PRO_5010855615" evidence="2">
    <location>
        <begin position="25"/>
        <end position="650"/>
    </location>
</feature>
<dbReference type="PROSITE" id="PS51820">
    <property type="entry name" value="PA14"/>
    <property type="match status" value="1"/>
</dbReference>
<dbReference type="GO" id="GO:0030246">
    <property type="term" value="F:carbohydrate binding"/>
    <property type="evidence" value="ECO:0007669"/>
    <property type="project" value="UniProtKB-KW"/>
</dbReference>
<evidence type="ECO:0000313" key="4">
    <source>
        <dbReference type="EMBL" id="SMN19473.1"/>
    </source>
</evidence>
<dbReference type="EMBL" id="FXLY01000004">
    <property type="protein sequence ID" value="SMN19473.1"/>
    <property type="molecule type" value="Genomic_DNA"/>
</dbReference>
<dbReference type="InterPro" id="IPR037524">
    <property type="entry name" value="PA14/GLEYA"/>
</dbReference>
<dbReference type="OrthoDB" id="3998111at2759"/>
<dbReference type="Proteomes" id="UP000196158">
    <property type="component" value="Unassembled WGS sequence"/>
</dbReference>
<dbReference type="AlphaFoldDB" id="A0A1X7R1B6"/>
<feature type="signal peptide" evidence="2">
    <location>
        <begin position="1"/>
        <end position="24"/>
    </location>
</feature>
<feature type="compositionally biased region" description="Polar residues" evidence="1">
    <location>
        <begin position="459"/>
        <end position="489"/>
    </location>
</feature>
<evidence type="ECO:0000256" key="2">
    <source>
        <dbReference type="SAM" id="SignalP"/>
    </source>
</evidence>
<feature type="region of interest" description="Disordered" evidence="1">
    <location>
        <begin position="563"/>
        <end position="613"/>
    </location>
</feature>
<evidence type="ECO:0000259" key="3">
    <source>
        <dbReference type="PROSITE" id="PS51820"/>
    </source>
</evidence>
<proteinExistence type="predicted"/>
<feature type="domain" description="PA14" evidence="3">
    <location>
        <begin position="56"/>
        <end position="229"/>
    </location>
</feature>
<feature type="compositionally biased region" description="Polar residues" evidence="1">
    <location>
        <begin position="563"/>
        <end position="577"/>
    </location>
</feature>